<accession>A0A952FHG6</accession>
<organism evidence="8 9">
    <name type="scientific">Inquilinus limosus</name>
    <dbReference type="NCBI Taxonomy" id="171674"/>
    <lineage>
        <taxon>Bacteria</taxon>
        <taxon>Pseudomonadati</taxon>
        <taxon>Pseudomonadota</taxon>
        <taxon>Alphaproteobacteria</taxon>
        <taxon>Rhodospirillales</taxon>
        <taxon>Rhodospirillaceae</taxon>
        <taxon>Inquilinus</taxon>
    </lineage>
</organism>
<dbReference type="Gene3D" id="3.40.50.150">
    <property type="entry name" value="Vaccinia Virus protein VP39"/>
    <property type="match status" value="1"/>
</dbReference>
<evidence type="ECO:0000313" key="9">
    <source>
        <dbReference type="Proteomes" id="UP000700706"/>
    </source>
</evidence>
<evidence type="ECO:0000256" key="2">
    <source>
        <dbReference type="ARBA" id="ARBA00011900"/>
    </source>
</evidence>
<dbReference type="InterPro" id="IPR002052">
    <property type="entry name" value="DNA_methylase_N6_adenine_CS"/>
</dbReference>
<dbReference type="SUPFAM" id="SSF53335">
    <property type="entry name" value="S-adenosyl-L-methionine-dependent methyltransferases"/>
    <property type="match status" value="1"/>
</dbReference>
<comment type="caution">
    <text evidence="8">The sequence shown here is derived from an EMBL/GenBank/DDBJ whole genome shotgun (WGS) entry which is preliminary data.</text>
</comment>
<evidence type="ECO:0000256" key="3">
    <source>
        <dbReference type="ARBA" id="ARBA00022603"/>
    </source>
</evidence>
<name>A0A952FHG6_9PROT</name>
<dbReference type="GO" id="GO:0008170">
    <property type="term" value="F:N-methyltransferase activity"/>
    <property type="evidence" value="ECO:0007669"/>
    <property type="project" value="InterPro"/>
</dbReference>
<dbReference type="InterPro" id="IPR029063">
    <property type="entry name" value="SAM-dependent_MTases_sf"/>
</dbReference>
<evidence type="ECO:0000259" key="7">
    <source>
        <dbReference type="Pfam" id="PF02384"/>
    </source>
</evidence>
<evidence type="ECO:0000256" key="5">
    <source>
        <dbReference type="ARBA" id="ARBA00022747"/>
    </source>
</evidence>
<dbReference type="InterPro" id="IPR050953">
    <property type="entry name" value="N4_N6_ade-DNA_methylase"/>
</dbReference>
<comment type="similarity">
    <text evidence="1">Belongs to the N(4)/N(6)-methyltransferase family.</text>
</comment>
<comment type="catalytic activity">
    <reaction evidence="6">
        <text>a 2'-deoxyadenosine in DNA + S-adenosyl-L-methionine = an N(6)-methyl-2'-deoxyadenosine in DNA + S-adenosyl-L-homocysteine + H(+)</text>
        <dbReference type="Rhea" id="RHEA:15197"/>
        <dbReference type="Rhea" id="RHEA-COMP:12418"/>
        <dbReference type="Rhea" id="RHEA-COMP:12419"/>
        <dbReference type="ChEBI" id="CHEBI:15378"/>
        <dbReference type="ChEBI" id="CHEBI:57856"/>
        <dbReference type="ChEBI" id="CHEBI:59789"/>
        <dbReference type="ChEBI" id="CHEBI:90615"/>
        <dbReference type="ChEBI" id="CHEBI:90616"/>
        <dbReference type="EC" id="2.1.1.72"/>
    </reaction>
</comment>
<keyword evidence="3 8" id="KW-0489">Methyltransferase</keyword>
<evidence type="ECO:0000256" key="4">
    <source>
        <dbReference type="ARBA" id="ARBA00022679"/>
    </source>
</evidence>
<evidence type="ECO:0000256" key="1">
    <source>
        <dbReference type="ARBA" id="ARBA00006594"/>
    </source>
</evidence>
<dbReference type="AlphaFoldDB" id="A0A952FHG6"/>
<evidence type="ECO:0000313" key="8">
    <source>
        <dbReference type="EMBL" id="MBW8724451.1"/>
    </source>
</evidence>
<proteinExistence type="inferred from homology"/>
<keyword evidence="5" id="KW-0680">Restriction system</keyword>
<dbReference type="PANTHER" id="PTHR33841:SF1">
    <property type="entry name" value="DNA METHYLTRANSFERASE A"/>
    <property type="match status" value="1"/>
</dbReference>
<dbReference type="EC" id="2.1.1.72" evidence="2"/>
<dbReference type="Proteomes" id="UP000700706">
    <property type="component" value="Unassembled WGS sequence"/>
</dbReference>
<dbReference type="GO" id="GO:0009007">
    <property type="term" value="F:site-specific DNA-methyltransferase (adenine-specific) activity"/>
    <property type="evidence" value="ECO:0007669"/>
    <property type="project" value="UniProtKB-EC"/>
</dbReference>
<dbReference type="PANTHER" id="PTHR33841">
    <property type="entry name" value="DNA METHYLTRANSFERASE YEEA-RELATED"/>
    <property type="match status" value="1"/>
</dbReference>
<dbReference type="GO" id="GO:0032259">
    <property type="term" value="P:methylation"/>
    <property type="evidence" value="ECO:0007669"/>
    <property type="project" value="UniProtKB-KW"/>
</dbReference>
<dbReference type="Pfam" id="PF02384">
    <property type="entry name" value="N6_Mtase"/>
    <property type="match status" value="1"/>
</dbReference>
<dbReference type="PROSITE" id="PS00092">
    <property type="entry name" value="N6_MTASE"/>
    <property type="match status" value="1"/>
</dbReference>
<dbReference type="PRINTS" id="PR00507">
    <property type="entry name" value="N12N6MTFRASE"/>
</dbReference>
<dbReference type="InterPro" id="IPR003356">
    <property type="entry name" value="DNA_methylase_A-5"/>
</dbReference>
<reference evidence="8" key="1">
    <citation type="submission" date="2020-06" db="EMBL/GenBank/DDBJ databases">
        <title>Stable isotope informed genome-resolved metagenomics uncovers potential trophic interactions in rhizosphere soil.</title>
        <authorList>
            <person name="Starr E.P."/>
            <person name="Shi S."/>
            <person name="Blazewicz S.J."/>
            <person name="Koch B.J."/>
            <person name="Probst A.J."/>
            <person name="Hungate B.A."/>
            <person name="Pett-Ridge J."/>
            <person name="Firestone M.K."/>
            <person name="Banfield J.F."/>
        </authorList>
    </citation>
    <scope>NUCLEOTIDE SEQUENCE</scope>
    <source>
        <strain evidence="8">YM_69_17</strain>
    </source>
</reference>
<dbReference type="EMBL" id="JAEKLZ010000107">
    <property type="protein sequence ID" value="MBW8724451.1"/>
    <property type="molecule type" value="Genomic_DNA"/>
</dbReference>
<feature type="domain" description="DNA methylase adenine-specific" evidence="7">
    <location>
        <begin position="303"/>
        <end position="559"/>
    </location>
</feature>
<evidence type="ECO:0000256" key="6">
    <source>
        <dbReference type="ARBA" id="ARBA00047942"/>
    </source>
</evidence>
<gene>
    <name evidence="8" type="ORF">JF625_04740</name>
</gene>
<protein>
    <recommendedName>
        <fullName evidence="2">site-specific DNA-methyltransferase (adenine-specific)</fullName>
        <ecNumber evidence="2">2.1.1.72</ecNumber>
    </recommendedName>
</protein>
<keyword evidence="4" id="KW-0808">Transferase</keyword>
<dbReference type="GO" id="GO:0009307">
    <property type="term" value="P:DNA restriction-modification system"/>
    <property type="evidence" value="ECO:0007669"/>
    <property type="project" value="UniProtKB-KW"/>
</dbReference>
<sequence length="1036" mass="116771">MTSAVANELTSAWKERLGLTHRRSPEFYENSEAVVDVPHALAIRAALDDMGVSAIFCVQSVPTIAIYVCDRFDPNKVMSLYGALWNQGLASLLLVIVEGTLRAYSLARKPLHESADAFERRCLIQALGEATQALEFRNLIHGAESGRLWRDHADQFRPKERIDQVLLDNLVASHALLQKARLNSDAAQALLIQAMFVAYLEDREIVTPAYFAGVSAGRCISFSELLRTGNVELLRALFRTLREDFNGDLFVAPCSFEPDAPAPTISTEHLTILDRFRSGREEMARGGQQRFWGYDFRYIPIELVSAVYDRFFGEREKERREKGAFYTPMFLADTVVSQAWALLPDKAKAFGRILDPACGSGMFLVRTFQRLCEHWRGTHQSRKIPWKTLLSLLGRTHGWDINPGAVRVAVFSLYVALLEEVSPRDIRELIQHGKILPELWGNSLVHQDFFAKASEASFDLVIGNPPWTSRRGGDRTSIKWSRQHRRPMPGGEDAWAFSWKAVEHLTNEGLVAFLLPSMGFLHNHASATVSARNAFFTACRVRRVVNFADLRFQLFEHAHRPAALILYGPQLPNAFPYRFEYWVPKADLNLRIKRVITLSTIDKLSLDVATVIDNPLVFKQRLWMREPDAKLFAYLSRLPKLGNLVREYGDLSRRKERLTGRWVIGQGYQPLGDEDEGQASRVKPVESHYVGTFPDLPIGAFTRLAQSPHGLRPAVSSSVRRRGFEAGFEGVRVLIPQGVETTQSRLRAAYCDATLTFQHILQAITVPDGQEGQAKLLTALLNSRVAIWYAFHGTGSFGSDRPKVHQEDLLRLPFPSPADLADSKAASEAARELIRIVDEIYQIENGPFALKDDQGELLRRIDRLAYIYFGLSDDETALIDDTVDFIVPALQPHEGFFPALWQAPDRNQRRLYSRTLTDSLRGWFPSGGGIGAYLAACGADLAVLRLQLDLPDDYREEEDSDLASVLTDLSQHVNQPLDGNFQLMPDLRIFAGESLYLVKPMQLRFWLRSTALADADDIALELQQLRTAAERRRSLG</sequence>
<dbReference type="GO" id="GO:0003677">
    <property type="term" value="F:DNA binding"/>
    <property type="evidence" value="ECO:0007669"/>
    <property type="project" value="InterPro"/>
</dbReference>